<dbReference type="OrthoDB" id="5872779at2759"/>
<keyword evidence="3" id="KW-1185">Reference proteome</keyword>
<feature type="region of interest" description="Disordered" evidence="1">
    <location>
        <begin position="173"/>
        <end position="194"/>
    </location>
</feature>
<organism evidence="2 3">
    <name type="scientific">Bursaphelenchus okinawaensis</name>
    <dbReference type="NCBI Taxonomy" id="465554"/>
    <lineage>
        <taxon>Eukaryota</taxon>
        <taxon>Metazoa</taxon>
        <taxon>Ecdysozoa</taxon>
        <taxon>Nematoda</taxon>
        <taxon>Chromadorea</taxon>
        <taxon>Rhabditida</taxon>
        <taxon>Tylenchina</taxon>
        <taxon>Tylenchomorpha</taxon>
        <taxon>Aphelenchoidea</taxon>
        <taxon>Aphelenchoididae</taxon>
        <taxon>Bursaphelenchus</taxon>
    </lineage>
</organism>
<dbReference type="InterPro" id="IPR008042">
    <property type="entry name" value="Retrotrans_Pao"/>
</dbReference>
<evidence type="ECO:0000313" key="2">
    <source>
        <dbReference type="EMBL" id="CAD5213859.1"/>
    </source>
</evidence>
<evidence type="ECO:0008006" key="4">
    <source>
        <dbReference type="Google" id="ProtNLM"/>
    </source>
</evidence>
<dbReference type="Pfam" id="PF05380">
    <property type="entry name" value="Peptidase_A17"/>
    <property type="match status" value="1"/>
</dbReference>
<evidence type="ECO:0000313" key="3">
    <source>
        <dbReference type="Proteomes" id="UP000614601"/>
    </source>
</evidence>
<dbReference type="Proteomes" id="UP000783686">
    <property type="component" value="Unassembled WGS sequence"/>
</dbReference>
<gene>
    <name evidence="2" type="ORF">BOKJ2_LOCUS5303</name>
</gene>
<sequence>MNEWNIISEDLNTLPGPPIPRLICPYRPATTQLLIFCDASPKAYCAVAYLRASSVGSTHVSFLMGKTRVAPVKDLTIPRSELPGVHLGSVLVKTILRELTSLPPSEVYIWTDSLIVLSWLKTQRTLPIFVRNRINAIQSNINQSDIKYVPTLDNPADYATKRTPSVQSTQSKWLAGPSWISSPPESWPTQPQTLPSAPEDLTVATDAVVEDKFTNHRFLKI</sequence>
<accession>A0A811KG89</accession>
<name>A0A811KG89_9BILA</name>
<dbReference type="Proteomes" id="UP000614601">
    <property type="component" value="Unassembled WGS sequence"/>
</dbReference>
<comment type="caution">
    <text evidence="2">The sequence shown here is derived from an EMBL/GenBank/DDBJ whole genome shotgun (WGS) entry which is preliminary data.</text>
</comment>
<dbReference type="PANTHER" id="PTHR47331">
    <property type="entry name" value="PHD-TYPE DOMAIN-CONTAINING PROTEIN"/>
    <property type="match status" value="1"/>
</dbReference>
<proteinExistence type="predicted"/>
<reference evidence="2" key="1">
    <citation type="submission" date="2020-09" db="EMBL/GenBank/DDBJ databases">
        <authorList>
            <person name="Kikuchi T."/>
        </authorList>
    </citation>
    <scope>NUCLEOTIDE SEQUENCE</scope>
    <source>
        <strain evidence="2">SH1</strain>
    </source>
</reference>
<dbReference type="EMBL" id="CAJFDH010000003">
    <property type="protein sequence ID" value="CAD5213859.1"/>
    <property type="molecule type" value="Genomic_DNA"/>
</dbReference>
<evidence type="ECO:0000256" key="1">
    <source>
        <dbReference type="SAM" id="MobiDB-lite"/>
    </source>
</evidence>
<dbReference type="AlphaFoldDB" id="A0A811KG89"/>
<protein>
    <recommendedName>
        <fullName evidence="4">RNase H domain-containing protein</fullName>
    </recommendedName>
</protein>
<dbReference type="EMBL" id="CAJFCW020000003">
    <property type="protein sequence ID" value="CAG9101682.1"/>
    <property type="molecule type" value="Genomic_DNA"/>
</dbReference>
<feature type="compositionally biased region" description="Low complexity" evidence="1">
    <location>
        <begin position="177"/>
        <end position="188"/>
    </location>
</feature>